<name>A0A839E991_9PSEU</name>
<protein>
    <submittedName>
        <fullName evidence="1">Transcriptional regulator with XRE-family HTH domain</fullName>
    </submittedName>
</protein>
<comment type="caution">
    <text evidence="1">The sequence shown here is derived from an EMBL/GenBank/DDBJ whole genome shotgun (WGS) entry which is preliminary data.</text>
</comment>
<dbReference type="RefSeq" id="WP_182546984.1">
    <property type="nucleotide sequence ID" value="NZ_JACGWZ010000010.1"/>
</dbReference>
<dbReference type="GO" id="GO:0003677">
    <property type="term" value="F:DNA binding"/>
    <property type="evidence" value="ECO:0007669"/>
    <property type="project" value="InterPro"/>
</dbReference>
<proteinExistence type="predicted"/>
<dbReference type="SUPFAM" id="SSF47413">
    <property type="entry name" value="lambda repressor-like DNA-binding domains"/>
    <property type="match status" value="1"/>
</dbReference>
<dbReference type="InterPro" id="IPR010982">
    <property type="entry name" value="Lambda_DNA-bd_dom_sf"/>
</dbReference>
<sequence length="111" mass="12694">MTTQQQRIQELVADYQRRTQQPRLSTRALARQMKSAGQTISHGTLHNLLNGSTSPDLRTRHALTEFFGVSPYYFDTREPRSAEIMGRIGQLEQDKLDAVEQLLSEFDDEAV</sequence>
<dbReference type="Proteomes" id="UP000569329">
    <property type="component" value="Unassembled WGS sequence"/>
</dbReference>
<dbReference type="AlphaFoldDB" id="A0A839E991"/>
<accession>A0A839E991</accession>
<dbReference type="Gene3D" id="1.10.260.40">
    <property type="entry name" value="lambda repressor-like DNA-binding domains"/>
    <property type="match status" value="1"/>
</dbReference>
<gene>
    <name evidence="1" type="ORF">FHX42_005238</name>
</gene>
<evidence type="ECO:0000313" key="2">
    <source>
        <dbReference type="Proteomes" id="UP000569329"/>
    </source>
</evidence>
<dbReference type="EMBL" id="JACGWZ010000010">
    <property type="protein sequence ID" value="MBA8827831.1"/>
    <property type="molecule type" value="Genomic_DNA"/>
</dbReference>
<evidence type="ECO:0000313" key="1">
    <source>
        <dbReference type="EMBL" id="MBA8827831.1"/>
    </source>
</evidence>
<keyword evidence="2" id="KW-1185">Reference proteome</keyword>
<reference evidence="1 2" key="1">
    <citation type="submission" date="2020-07" db="EMBL/GenBank/DDBJ databases">
        <title>Sequencing the genomes of 1000 actinobacteria strains.</title>
        <authorList>
            <person name="Klenk H.-P."/>
        </authorList>
    </citation>
    <scope>NUCLEOTIDE SEQUENCE [LARGE SCALE GENOMIC DNA]</scope>
    <source>
        <strain evidence="1 2">DSM 45975</strain>
    </source>
</reference>
<organism evidence="1 2">
    <name type="scientific">Halosaccharopolyspora lacisalsi</name>
    <dbReference type="NCBI Taxonomy" id="1000566"/>
    <lineage>
        <taxon>Bacteria</taxon>
        <taxon>Bacillati</taxon>
        <taxon>Actinomycetota</taxon>
        <taxon>Actinomycetes</taxon>
        <taxon>Pseudonocardiales</taxon>
        <taxon>Pseudonocardiaceae</taxon>
        <taxon>Halosaccharopolyspora</taxon>
    </lineage>
</organism>